<proteinExistence type="predicted"/>
<protein>
    <submittedName>
        <fullName evidence="1">Uncharacterized protein YdgA (DUF945 family)</fullName>
    </submittedName>
</protein>
<evidence type="ECO:0000313" key="2">
    <source>
        <dbReference type="Proteomes" id="UP000552709"/>
    </source>
</evidence>
<reference evidence="1 2" key="1">
    <citation type="submission" date="2020-08" db="EMBL/GenBank/DDBJ databases">
        <title>Genomic Encyclopedia of Type Strains, Phase IV (KMG-IV): sequencing the most valuable type-strain genomes for metagenomic binning, comparative biology and taxonomic classification.</title>
        <authorList>
            <person name="Goeker M."/>
        </authorList>
    </citation>
    <scope>NUCLEOTIDE SEQUENCE [LARGE SCALE GENOMIC DNA]</scope>
    <source>
        <strain evidence="1 2">DSM 27939</strain>
    </source>
</reference>
<dbReference type="EMBL" id="JACHFL010000005">
    <property type="protein sequence ID" value="MBB5363287.1"/>
    <property type="molecule type" value="Genomic_DNA"/>
</dbReference>
<dbReference type="InterPro" id="IPR010352">
    <property type="entry name" value="DUF945"/>
</dbReference>
<evidence type="ECO:0000313" key="1">
    <source>
        <dbReference type="EMBL" id="MBB5363287.1"/>
    </source>
</evidence>
<dbReference type="Pfam" id="PF06097">
    <property type="entry name" value="DUF945"/>
    <property type="match status" value="1"/>
</dbReference>
<name>A0A7W8NGT6_9DEIO</name>
<accession>A0A7W8NGT6</accession>
<gene>
    <name evidence="1" type="ORF">HNQ08_002385</name>
</gene>
<sequence length="402" mass="41907">MKSSTYQRGLLSSTQTMNVSLGKGTQDVALIVVNHIQHGPLPGLRAVGNAVIETEIRFADPVLQARAEQALGNRRPTIRTVVGLGGDTSTHLDIPAGTLTEEGDDGAALSWQAMSGDIQSGGLKSSTRLNWPELKITSEGGTLTLSSMALNGNAARENAEDPLGVGEQVLTLGSAAYSGPSGSSRDALTLKDLKVSSSSTLRDDFYHGGVQYNIGQLGFSAPGGLQSLTNVQLHLSLGHLSREPLARLVKTLQTLGQQTGTVPEAEDLTEAQRQALTDDALAVLKGGPVFAIDRLSFTQPGGDIVLTGKAELPGASELDAETAHMLASSPQLALGLIKVQAQFRAAEPALRELLATLSPKAATSLESLVEIGYLERQDNELISNLAFGGGEASINGQALGAF</sequence>
<dbReference type="AlphaFoldDB" id="A0A7W8NGT6"/>
<comment type="caution">
    <text evidence="1">The sequence shown here is derived from an EMBL/GenBank/DDBJ whole genome shotgun (WGS) entry which is preliminary data.</text>
</comment>
<dbReference type="Proteomes" id="UP000552709">
    <property type="component" value="Unassembled WGS sequence"/>
</dbReference>
<keyword evidence="2" id="KW-1185">Reference proteome</keyword>
<organism evidence="1 2">
    <name type="scientific">Deinococcus humi</name>
    <dbReference type="NCBI Taxonomy" id="662880"/>
    <lineage>
        <taxon>Bacteria</taxon>
        <taxon>Thermotogati</taxon>
        <taxon>Deinococcota</taxon>
        <taxon>Deinococci</taxon>
        <taxon>Deinococcales</taxon>
        <taxon>Deinococcaceae</taxon>
        <taxon>Deinococcus</taxon>
    </lineage>
</organism>